<feature type="region of interest" description="Disordered" evidence="1">
    <location>
        <begin position="1"/>
        <end position="33"/>
    </location>
</feature>
<feature type="non-terminal residue" evidence="2">
    <location>
        <position position="68"/>
    </location>
</feature>
<evidence type="ECO:0000313" key="2">
    <source>
        <dbReference type="EMBL" id="KAK5278325.1"/>
    </source>
</evidence>
<gene>
    <name evidence="2" type="ORF">LTR16_008756</name>
</gene>
<feature type="compositionally biased region" description="Basic and acidic residues" evidence="1">
    <location>
        <begin position="12"/>
        <end position="22"/>
    </location>
</feature>
<evidence type="ECO:0000256" key="1">
    <source>
        <dbReference type="SAM" id="MobiDB-lite"/>
    </source>
</evidence>
<feature type="compositionally biased region" description="Low complexity" evidence="1">
    <location>
        <begin position="23"/>
        <end position="33"/>
    </location>
</feature>
<sequence length="68" mass="7304">MAAHVWESCAGRSDEAGRERWTSHSSSPSRRFNSVVEAQAATSEQVQVASNASQTAFEALSHDSRVPG</sequence>
<name>A0ABR0M3D3_9PEZI</name>
<dbReference type="EMBL" id="JAVRRA010002144">
    <property type="protein sequence ID" value="KAK5278325.1"/>
    <property type="molecule type" value="Genomic_DNA"/>
</dbReference>
<organism evidence="2 3">
    <name type="scientific">Cryomyces antarcticus</name>
    <dbReference type="NCBI Taxonomy" id="329879"/>
    <lineage>
        <taxon>Eukaryota</taxon>
        <taxon>Fungi</taxon>
        <taxon>Dikarya</taxon>
        <taxon>Ascomycota</taxon>
        <taxon>Pezizomycotina</taxon>
        <taxon>Dothideomycetes</taxon>
        <taxon>Dothideomycetes incertae sedis</taxon>
        <taxon>Cryomyces</taxon>
    </lineage>
</organism>
<comment type="caution">
    <text evidence="2">The sequence shown here is derived from an EMBL/GenBank/DDBJ whole genome shotgun (WGS) entry which is preliminary data.</text>
</comment>
<reference evidence="2 3" key="1">
    <citation type="submission" date="2023-08" db="EMBL/GenBank/DDBJ databases">
        <title>Black Yeasts Isolated from many extreme environments.</title>
        <authorList>
            <person name="Coleine C."/>
            <person name="Stajich J.E."/>
            <person name="Selbmann L."/>
        </authorList>
    </citation>
    <scope>NUCLEOTIDE SEQUENCE [LARGE SCALE GENOMIC DNA]</scope>
    <source>
        <strain evidence="2 3">CCFEE 536</strain>
    </source>
</reference>
<accession>A0ABR0M3D3</accession>
<proteinExistence type="predicted"/>
<evidence type="ECO:0000313" key="3">
    <source>
        <dbReference type="Proteomes" id="UP001357485"/>
    </source>
</evidence>
<protein>
    <submittedName>
        <fullName evidence="2">Uncharacterized protein</fullName>
    </submittedName>
</protein>
<dbReference type="Proteomes" id="UP001357485">
    <property type="component" value="Unassembled WGS sequence"/>
</dbReference>
<keyword evidence="3" id="KW-1185">Reference proteome</keyword>